<proteinExistence type="predicted"/>
<dbReference type="SMART" id="SM00267">
    <property type="entry name" value="GGDEF"/>
    <property type="match status" value="1"/>
</dbReference>
<reference evidence="7" key="3">
    <citation type="submission" date="2019-09" db="EMBL/GenBank/DDBJ databases">
        <title>Co-occurence of chitin degradation, pigmentation and bioactivity in marine Pseudoalteromonas.</title>
        <authorList>
            <person name="Sonnenschein E.C."/>
            <person name="Bech P.K."/>
        </authorList>
    </citation>
    <scope>NUCLEOTIDE SEQUENCE</scope>
    <source>
        <strain evidence="7">S2231</strain>
    </source>
</reference>
<dbReference type="InterPro" id="IPR043128">
    <property type="entry name" value="Rev_trsase/Diguanyl_cyclase"/>
</dbReference>
<dbReference type="PANTHER" id="PTHR45138:SF9">
    <property type="entry name" value="DIGUANYLATE CYCLASE DGCM-RELATED"/>
    <property type="match status" value="1"/>
</dbReference>
<evidence type="ECO:0000256" key="3">
    <source>
        <dbReference type="PROSITE-ProRule" id="PRU00339"/>
    </source>
</evidence>
<dbReference type="SUPFAM" id="SSF55073">
    <property type="entry name" value="Nucleotide cyclase"/>
    <property type="match status" value="1"/>
</dbReference>
<dbReference type="SMART" id="SM00028">
    <property type="entry name" value="TPR"/>
    <property type="match status" value="3"/>
</dbReference>
<keyword evidence="4" id="KW-0472">Membrane</keyword>
<reference evidence="8 9" key="2">
    <citation type="submission" date="2019-06" db="EMBL/GenBank/DDBJ databases">
        <title>Co-occurence of chitin degradation, pigmentation and bioactivity in marine Pseudoalteromonas.</title>
        <authorList>
            <person name="Sonnenschein E.C."/>
            <person name="Bech P.K."/>
        </authorList>
    </citation>
    <scope>NUCLEOTIDE SEQUENCE [LARGE SCALE GENOMIC DNA]</scope>
    <source>
        <strain evidence="9">S2231</strain>
        <strain evidence="6 8">S2233</strain>
    </source>
</reference>
<keyword evidence="4" id="KW-0812">Transmembrane</keyword>
<feature type="transmembrane region" description="Helical" evidence="4">
    <location>
        <begin position="23"/>
        <end position="47"/>
    </location>
</feature>
<dbReference type="PROSITE" id="PS50293">
    <property type="entry name" value="TPR_REGION"/>
    <property type="match status" value="1"/>
</dbReference>
<dbReference type="Pfam" id="PF00990">
    <property type="entry name" value="GGDEF"/>
    <property type="match status" value="1"/>
</dbReference>
<dbReference type="CDD" id="cd01949">
    <property type="entry name" value="GGDEF"/>
    <property type="match status" value="1"/>
</dbReference>
<keyword evidence="3" id="KW-0802">TPR repeat</keyword>
<keyword evidence="8" id="KW-1185">Reference proteome</keyword>
<dbReference type="Gene3D" id="1.25.40.10">
    <property type="entry name" value="Tetratricopeptide repeat domain"/>
    <property type="match status" value="2"/>
</dbReference>
<evidence type="ECO:0000256" key="4">
    <source>
        <dbReference type="SAM" id="Phobius"/>
    </source>
</evidence>
<dbReference type="InterPro" id="IPR029787">
    <property type="entry name" value="Nucleotide_cyclase"/>
</dbReference>
<dbReference type="AlphaFoldDB" id="A0A5S3XN53"/>
<organism evidence="7 9">
    <name type="scientific">Pseudoalteromonas citrea</name>
    <dbReference type="NCBI Taxonomy" id="43655"/>
    <lineage>
        <taxon>Bacteria</taxon>
        <taxon>Pseudomonadati</taxon>
        <taxon>Pseudomonadota</taxon>
        <taxon>Gammaproteobacteria</taxon>
        <taxon>Alteromonadales</taxon>
        <taxon>Pseudoalteromonadaceae</taxon>
        <taxon>Pseudoalteromonas</taxon>
    </lineage>
</organism>
<dbReference type="PROSITE" id="PS50005">
    <property type="entry name" value="TPR"/>
    <property type="match status" value="1"/>
</dbReference>
<evidence type="ECO:0000256" key="2">
    <source>
        <dbReference type="ARBA" id="ARBA00034247"/>
    </source>
</evidence>
<feature type="transmembrane region" description="Helical" evidence="4">
    <location>
        <begin position="467"/>
        <end position="484"/>
    </location>
</feature>
<dbReference type="SUPFAM" id="SSF48452">
    <property type="entry name" value="TPR-like"/>
    <property type="match status" value="1"/>
</dbReference>
<evidence type="ECO:0000256" key="1">
    <source>
        <dbReference type="ARBA" id="ARBA00012528"/>
    </source>
</evidence>
<evidence type="ECO:0000259" key="5">
    <source>
        <dbReference type="PROSITE" id="PS50887"/>
    </source>
</evidence>
<evidence type="ECO:0000313" key="6">
    <source>
        <dbReference type="EMBL" id="TMP40242.1"/>
    </source>
</evidence>
<dbReference type="Proteomes" id="UP000307706">
    <property type="component" value="Unassembled WGS sequence"/>
</dbReference>
<keyword evidence="4" id="KW-1133">Transmembrane helix</keyword>
<feature type="domain" description="GGDEF" evidence="5">
    <location>
        <begin position="522"/>
        <end position="657"/>
    </location>
</feature>
<dbReference type="InterPro" id="IPR050469">
    <property type="entry name" value="Diguanylate_Cyclase"/>
</dbReference>
<feature type="repeat" description="TPR" evidence="3">
    <location>
        <begin position="227"/>
        <end position="260"/>
    </location>
</feature>
<dbReference type="Gene3D" id="3.30.70.270">
    <property type="match status" value="1"/>
</dbReference>
<comment type="caution">
    <text evidence="7">The sequence shown here is derived from an EMBL/GenBank/DDBJ whole genome shotgun (WGS) entry which is preliminary data.</text>
</comment>
<dbReference type="InterPro" id="IPR011990">
    <property type="entry name" value="TPR-like_helical_dom_sf"/>
</dbReference>
<dbReference type="Proteomes" id="UP000305730">
    <property type="component" value="Unassembled WGS sequence"/>
</dbReference>
<dbReference type="EMBL" id="PNCL01000061">
    <property type="protein sequence ID" value="TMP58006.1"/>
    <property type="molecule type" value="Genomic_DNA"/>
</dbReference>
<dbReference type="OrthoDB" id="5906165at2"/>
<dbReference type="NCBIfam" id="TIGR00254">
    <property type="entry name" value="GGDEF"/>
    <property type="match status" value="1"/>
</dbReference>
<dbReference type="PANTHER" id="PTHR45138">
    <property type="entry name" value="REGULATORY COMPONENTS OF SENSORY TRANSDUCTION SYSTEM"/>
    <property type="match status" value="1"/>
</dbReference>
<protein>
    <recommendedName>
        <fullName evidence="1">diguanylate cyclase</fullName>
        <ecNumber evidence="1">2.7.7.65</ecNumber>
    </recommendedName>
</protein>
<dbReference type="EMBL" id="PNCK01000086">
    <property type="protein sequence ID" value="TMP40242.1"/>
    <property type="molecule type" value="Genomic_DNA"/>
</dbReference>
<reference evidence="8 9" key="1">
    <citation type="submission" date="2017-12" db="EMBL/GenBank/DDBJ databases">
        <authorList>
            <person name="Paulsen S."/>
            <person name="Gram L.K."/>
        </authorList>
    </citation>
    <scope>NUCLEOTIDE SEQUENCE [LARGE SCALE GENOMIC DNA]</scope>
    <source>
        <strain evidence="7 9">S2231</strain>
        <strain evidence="6 8">S2233</strain>
    </source>
</reference>
<evidence type="ECO:0000313" key="7">
    <source>
        <dbReference type="EMBL" id="TMP58006.1"/>
    </source>
</evidence>
<dbReference type="PROSITE" id="PS50887">
    <property type="entry name" value="GGDEF"/>
    <property type="match status" value="1"/>
</dbReference>
<gene>
    <name evidence="7" type="ORF">CWB96_12960</name>
    <name evidence="6" type="ORF">CWB97_19080</name>
</gene>
<evidence type="ECO:0000313" key="9">
    <source>
        <dbReference type="Proteomes" id="UP000307706"/>
    </source>
</evidence>
<name>A0A5S3XN53_9GAMM</name>
<dbReference type="InterPro" id="IPR000160">
    <property type="entry name" value="GGDEF_dom"/>
</dbReference>
<dbReference type="EC" id="2.7.7.65" evidence="1"/>
<sequence length="666" mass="75804">MWALKAQGSAQAFNSFVSECMKLFYSFSWFVLITVSVCSLAAAPSWFTNYEATHLQAPQKTLHSLLAQHKALPAGTERIYLSTTASKLAHKLKLPLDIKIDATHPLGFVEQQMLDAEKLALQEHYQRSIALLNTIKSNIDESEYPELHVLILRKIIWFHIKQGNYKSLEQLTTKMNQLSEKVIDPILDSRVQLNLSALVASHNGYFDDALSLYQRILNGNPSSTSQAATFNNIGLTLMNMGQYNGAIDYFNQALEIRVIQNDTRRIALTSLNLGIAYRKSKAYSRAKPYLLKAQQLFRTLSDDYGVGNSNIQLAKLYLATNQPALSLTLLSQTIHSLDLEHYTELYFDTHIALAKSHLHLKQYDWALNAATTSLELTTRHNDIEHQLDALLVIIDIHDALKQFEQAYTFQKRYLAIVQQYTQVQNQNALVNIQRELKLTERDLHTARLEQSNLLQQHQIQELQYNQYRLWLTIACVVLIALLFWRSRNKQRYLAEHDALTGALNRTAMYKRLAKHPEPKKGTSHLFVLFDLDHFKKINDTFGHPAGDHTLIHCCKSIHSAIEQSHFIARIGGEEFVLFIPNIKPEHAYPVVEKARLSLCETPIILDDKTHITATASFAYYTSKHTEHSQFTPIYNSLDASLYQAKAQGRNCIVAAAQPLSHEKAAP</sequence>
<dbReference type="Pfam" id="PF13424">
    <property type="entry name" value="TPR_12"/>
    <property type="match status" value="1"/>
</dbReference>
<comment type="catalytic activity">
    <reaction evidence="2">
        <text>2 GTP = 3',3'-c-di-GMP + 2 diphosphate</text>
        <dbReference type="Rhea" id="RHEA:24898"/>
        <dbReference type="ChEBI" id="CHEBI:33019"/>
        <dbReference type="ChEBI" id="CHEBI:37565"/>
        <dbReference type="ChEBI" id="CHEBI:58805"/>
        <dbReference type="EC" id="2.7.7.65"/>
    </reaction>
</comment>
<evidence type="ECO:0000313" key="8">
    <source>
        <dbReference type="Proteomes" id="UP000305730"/>
    </source>
</evidence>
<dbReference type="GO" id="GO:0052621">
    <property type="term" value="F:diguanylate cyclase activity"/>
    <property type="evidence" value="ECO:0007669"/>
    <property type="project" value="UniProtKB-EC"/>
</dbReference>
<dbReference type="InterPro" id="IPR019734">
    <property type="entry name" value="TPR_rpt"/>
</dbReference>
<accession>A0A5S3XN53</accession>